<keyword evidence="5" id="KW-1015">Disulfide bond</keyword>
<evidence type="ECO:0000259" key="7">
    <source>
        <dbReference type="PROSITE" id="PS51352"/>
    </source>
</evidence>
<protein>
    <submittedName>
        <fullName evidence="8">DsbA family protein</fullName>
    </submittedName>
</protein>
<evidence type="ECO:0000313" key="8">
    <source>
        <dbReference type="EMBL" id="MCK8780836.1"/>
    </source>
</evidence>
<feature type="domain" description="Thioredoxin" evidence="7">
    <location>
        <begin position="32"/>
        <end position="164"/>
    </location>
</feature>
<evidence type="ECO:0000256" key="2">
    <source>
        <dbReference type="ARBA" id="ARBA00005791"/>
    </source>
</evidence>
<evidence type="ECO:0000256" key="6">
    <source>
        <dbReference type="ARBA" id="ARBA00023284"/>
    </source>
</evidence>
<dbReference type="Proteomes" id="UP001202827">
    <property type="component" value="Unassembled WGS sequence"/>
</dbReference>
<comment type="caution">
    <text evidence="8">The sequence shown here is derived from an EMBL/GenBank/DDBJ whole genome shotgun (WGS) entry which is preliminary data.</text>
</comment>
<evidence type="ECO:0000256" key="1">
    <source>
        <dbReference type="ARBA" id="ARBA00003565"/>
    </source>
</evidence>
<sequence>MKRRTLVLSTAVAAVAVFAGGAAIYGTVPVEAPPSTPAAEQTLVRMHSPVLGPASAPVTIVEFFDPSCEACRAFYPIVKQLMSQTSGQVRLVLRYTPLHQGSDEAVRILEAARKQNRFQAVLEALLAIQPEWAVHGSPDLAKAWEIAGGAGLELERAKKDAASPAVDGVLAQDAADMKANGVRQTPTFFVNGKPLTEFSPQGLYNLVGAELNVSLAGS</sequence>
<dbReference type="SUPFAM" id="SSF52833">
    <property type="entry name" value="Thioredoxin-like"/>
    <property type="match status" value="1"/>
</dbReference>
<accession>A0ABT0ISK1</accession>
<dbReference type="PANTHER" id="PTHR13887:SF14">
    <property type="entry name" value="DISULFIDE BOND FORMATION PROTEIN D"/>
    <property type="match status" value="1"/>
</dbReference>
<dbReference type="InterPro" id="IPR012336">
    <property type="entry name" value="Thioredoxin-like_fold"/>
</dbReference>
<dbReference type="InterPro" id="IPR013766">
    <property type="entry name" value="Thioredoxin_domain"/>
</dbReference>
<gene>
    <name evidence="8" type="ORF">M0654_12660</name>
</gene>
<comment type="similarity">
    <text evidence="2">Belongs to the thioredoxin family. DsbA subfamily.</text>
</comment>
<dbReference type="RefSeq" id="WP_248683417.1">
    <property type="nucleotide sequence ID" value="NZ_JALPRY010000014.1"/>
</dbReference>
<dbReference type="Pfam" id="PF13462">
    <property type="entry name" value="Thioredoxin_4"/>
    <property type="match status" value="1"/>
</dbReference>
<dbReference type="Gene3D" id="3.40.30.10">
    <property type="entry name" value="Glutaredoxin"/>
    <property type="match status" value="1"/>
</dbReference>
<keyword evidence="9" id="KW-1185">Reference proteome</keyword>
<keyword evidence="4" id="KW-0560">Oxidoreductase</keyword>
<keyword evidence="6" id="KW-0676">Redox-active center</keyword>
<organism evidence="8 9">
    <name type="scientific">Neorhizobium turbinariae</name>
    <dbReference type="NCBI Taxonomy" id="2937795"/>
    <lineage>
        <taxon>Bacteria</taxon>
        <taxon>Pseudomonadati</taxon>
        <taxon>Pseudomonadota</taxon>
        <taxon>Alphaproteobacteria</taxon>
        <taxon>Hyphomicrobiales</taxon>
        <taxon>Rhizobiaceae</taxon>
        <taxon>Rhizobium/Agrobacterium group</taxon>
        <taxon>Neorhizobium</taxon>
    </lineage>
</organism>
<dbReference type="InterPro" id="IPR036249">
    <property type="entry name" value="Thioredoxin-like_sf"/>
</dbReference>
<evidence type="ECO:0000256" key="4">
    <source>
        <dbReference type="ARBA" id="ARBA00023002"/>
    </source>
</evidence>
<reference evidence="8 9" key="1">
    <citation type="submission" date="2022-04" db="EMBL/GenBank/DDBJ databases">
        <title>Rhizobium coralii sp. nov., isolated from coral Turbinaria peltata.</title>
        <authorList>
            <person name="Sun H."/>
        </authorList>
    </citation>
    <scope>NUCLEOTIDE SEQUENCE [LARGE SCALE GENOMIC DNA]</scope>
    <source>
        <strain evidence="8 9">NTR19</strain>
    </source>
</reference>
<dbReference type="EMBL" id="JALPRY010000014">
    <property type="protein sequence ID" value="MCK8780836.1"/>
    <property type="molecule type" value="Genomic_DNA"/>
</dbReference>
<dbReference type="PROSITE" id="PS51352">
    <property type="entry name" value="THIOREDOXIN_2"/>
    <property type="match status" value="1"/>
</dbReference>
<proteinExistence type="inferred from homology"/>
<evidence type="ECO:0000256" key="3">
    <source>
        <dbReference type="ARBA" id="ARBA00022729"/>
    </source>
</evidence>
<evidence type="ECO:0000313" key="9">
    <source>
        <dbReference type="Proteomes" id="UP001202827"/>
    </source>
</evidence>
<comment type="function">
    <text evidence="1">May be required for disulfide bond formation in some proteins.</text>
</comment>
<keyword evidence="3" id="KW-0732">Signal</keyword>
<evidence type="ECO:0000256" key="5">
    <source>
        <dbReference type="ARBA" id="ARBA00023157"/>
    </source>
</evidence>
<dbReference type="PANTHER" id="PTHR13887">
    <property type="entry name" value="GLUTATHIONE S-TRANSFERASE KAPPA"/>
    <property type="match status" value="1"/>
</dbReference>
<name>A0ABT0ISK1_9HYPH</name>